<organism evidence="8 9">
    <name type="scientific">Dyadobacter beijingensis</name>
    <dbReference type="NCBI Taxonomy" id="365489"/>
    <lineage>
        <taxon>Bacteria</taxon>
        <taxon>Pseudomonadati</taxon>
        <taxon>Bacteroidota</taxon>
        <taxon>Cytophagia</taxon>
        <taxon>Cytophagales</taxon>
        <taxon>Spirosomataceae</taxon>
        <taxon>Dyadobacter</taxon>
    </lineage>
</organism>
<dbReference type="SUPFAM" id="SSF46894">
    <property type="entry name" value="C-terminal effector domain of the bipartite response regulators"/>
    <property type="match status" value="1"/>
</dbReference>
<dbReference type="InterPro" id="IPR011006">
    <property type="entry name" value="CheY-like_superfamily"/>
</dbReference>
<dbReference type="InterPro" id="IPR058245">
    <property type="entry name" value="NreC/VraR/RcsB-like_REC"/>
</dbReference>
<evidence type="ECO:0000256" key="3">
    <source>
        <dbReference type="ARBA" id="ARBA00023125"/>
    </source>
</evidence>
<feature type="domain" description="HTH luxR-type" evidence="6">
    <location>
        <begin position="144"/>
        <end position="209"/>
    </location>
</feature>
<feature type="modified residue" description="4-aspartylphosphate" evidence="5">
    <location>
        <position position="54"/>
    </location>
</feature>
<protein>
    <submittedName>
        <fullName evidence="8">DNA-binding response regulator</fullName>
    </submittedName>
</protein>
<dbReference type="CDD" id="cd17535">
    <property type="entry name" value="REC_NarL-like"/>
    <property type="match status" value="1"/>
</dbReference>
<evidence type="ECO:0000256" key="5">
    <source>
        <dbReference type="PROSITE-ProRule" id="PRU00169"/>
    </source>
</evidence>
<sequence>MKHILLVENHSIVRLATIFILREVLPAVTSWEADTFPEALRIVSSQKLDLIVLDINLPDGEGFQMIEKIRRIQPEVLIMMFSGVDEEIYAAHYLRVGANGFVSKTSSTEEVRAAITAMFDIGRYMSPDVAEALLRGPFARPGRNGNPLVMLSQRELEVMDLLVQGKWTKEIATFLNITGSSVSTYKTRIFEKLGVSTVLELYQRVSELRDME</sequence>
<evidence type="ECO:0000256" key="1">
    <source>
        <dbReference type="ARBA" id="ARBA00022553"/>
    </source>
</evidence>
<keyword evidence="3 8" id="KW-0238">DNA-binding</keyword>
<evidence type="ECO:0000256" key="2">
    <source>
        <dbReference type="ARBA" id="ARBA00023015"/>
    </source>
</evidence>
<gene>
    <name evidence="8" type="primary">gacA.4</name>
    <name evidence="8" type="ORF">GCM10010967_41310</name>
</gene>
<dbReference type="InterPro" id="IPR016032">
    <property type="entry name" value="Sig_transdc_resp-reg_C-effctor"/>
</dbReference>
<dbReference type="Proteomes" id="UP000632339">
    <property type="component" value="Unassembled WGS sequence"/>
</dbReference>
<dbReference type="Pfam" id="PF00196">
    <property type="entry name" value="GerE"/>
    <property type="match status" value="1"/>
</dbReference>
<dbReference type="PRINTS" id="PR00038">
    <property type="entry name" value="HTHLUXR"/>
</dbReference>
<feature type="domain" description="Response regulatory" evidence="7">
    <location>
        <begin position="3"/>
        <end position="119"/>
    </location>
</feature>
<evidence type="ECO:0000259" key="7">
    <source>
        <dbReference type="PROSITE" id="PS50110"/>
    </source>
</evidence>
<keyword evidence="9" id="KW-1185">Reference proteome</keyword>
<dbReference type="PROSITE" id="PS50043">
    <property type="entry name" value="HTH_LUXR_2"/>
    <property type="match status" value="1"/>
</dbReference>
<dbReference type="PROSITE" id="PS00622">
    <property type="entry name" value="HTH_LUXR_1"/>
    <property type="match status" value="1"/>
</dbReference>
<evidence type="ECO:0000259" key="6">
    <source>
        <dbReference type="PROSITE" id="PS50043"/>
    </source>
</evidence>
<dbReference type="PROSITE" id="PS50110">
    <property type="entry name" value="RESPONSE_REGULATORY"/>
    <property type="match status" value="1"/>
</dbReference>
<comment type="caution">
    <text evidence="8">The sequence shown here is derived from an EMBL/GenBank/DDBJ whole genome shotgun (WGS) entry which is preliminary data.</text>
</comment>
<dbReference type="PANTHER" id="PTHR43214">
    <property type="entry name" value="TWO-COMPONENT RESPONSE REGULATOR"/>
    <property type="match status" value="1"/>
</dbReference>
<dbReference type="SMART" id="SM00421">
    <property type="entry name" value="HTH_LUXR"/>
    <property type="match status" value="1"/>
</dbReference>
<keyword evidence="4" id="KW-0804">Transcription</keyword>
<reference evidence="9" key="1">
    <citation type="journal article" date="2019" name="Int. J. Syst. Evol. Microbiol.">
        <title>The Global Catalogue of Microorganisms (GCM) 10K type strain sequencing project: providing services to taxonomists for standard genome sequencing and annotation.</title>
        <authorList>
            <consortium name="The Broad Institute Genomics Platform"/>
            <consortium name="The Broad Institute Genome Sequencing Center for Infectious Disease"/>
            <person name="Wu L."/>
            <person name="Ma J."/>
        </authorList>
    </citation>
    <scope>NUCLEOTIDE SEQUENCE [LARGE SCALE GENOMIC DNA]</scope>
    <source>
        <strain evidence="9">CGMCC 1.6375</strain>
    </source>
</reference>
<evidence type="ECO:0000313" key="9">
    <source>
        <dbReference type="Proteomes" id="UP000632339"/>
    </source>
</evidence>
<dbReference type="Gene3D" id="3.40.50.2300">
    <property type="match status" value="1"/>
</dbReference>
<evidence type="ECO:0000313" key="8">
    <source>
        <dbReference type="EMBL" id="GGN02444.1"/>
    </source>
</evidence>
<keyword evidence="1 5" id="KW-0597">Phosphoprotein</keyword>
<dbReference type="EMBL" id="BMLI01000002">
    <property type="protein sequence ID" value="GGN02444.1"/>
    <property type="molecule type" value="Genomic_DNA"/>
</dbReference>
<dbReference type="Pfam" id="PF00072">
    <property type="entry name" value="Response_reg"/>
    <property type="match status" value="1"/>
</dbReference>
<dbReference type="InterPro" id="IPR039420">
    <property type="entry name" value="WalR-like"/>
</dbReference>
<dbReference type="PANTHER" id="PTHR43214:SF41">
    <property type="entry name" value="NITRATE_NITRITE RESPONSE REGULATOR PROTEIN NARP"/>
    <property type="match status" value="1"/>
</dbReference>
<dbReference type="GO" id="GO:0003677">
    <property type="term" value="F:DNA binding"/>
    <property type="evidence" value="ECO:0007669"/>
    <property type="project" value="UniProtKB-KW"/>
</dbReference>
<dbReference type="SUPFAM" id="SSF52172">
    <property type="entry name" value="CheY-like"/>
    <property type="match status" value="1"/>
</dbReference>
<dbReference type="InterPro" id="IPR001789">
    <property type="entry name" value="Sig_transdc_resp-reg_receiver"/>
</dbReference>
<accession>A0ABQ2I8F4</accession>
<dbReference type="CDD" id="cd06170">
    <property type="entry name" value="LuxR_C_like"/>
    <property type="match status" value="1"/>
</dbReference>
<name>A0ABQ2I8F4_9BACT</name>
<dbReference type="SMART" id="SM00448">
    <property type="entry name" value="REC"/>
    <property type="match status" value="1"/>
</dbReference>
<keyword evidence="2" id="KW-0805">Transcription regulation</keyword>
<proteinExistence type="predicted"/>
<dbReference type="InterPro" id="IPR000792">
    <property type="entry name" value="Tscrpt_reg_LuxR_C"/>
</dbReference>
<evidence type="ECO:0000256" key="4">
    <source>
        <dbReference type="ARBA" id="ARBA00023163"/>
    </source>
</evidence>
<dbReference type="RefSeq" id="WP_019940740.1">
    <property type="nucleotide sequence ID" value="NZ_BMLI01000002.1"/>
</dbReference>